<dbReference type="InterPro" id="IPR038126">
    <property type="entry name" value="RAMP_sf"/>
</dbReference>
<gene>
    <name evidence="2" type="ORF">J0S82_011331</name>
</gene>
<keyword evidence="3" id="KW-1185">Reference proteome</keyword>
<organism evidence="2 3">
    <name type="scientific">Galemys pyrenaicus</name>
    <name type="common">Iberian desman</name>
    <name type="synonym">Pyrenean desman</name>
    <dbReference type="NCBI Taxonomy" id="202257"/>
    <lineage>
        <taxon>Eukaryota</taxon>
        <taxon>Metazoa</taxon>
        <taxon>Chordata</taxon>
        <taxon>Craniata</taxon>
        <taxon>Vertebrata</taxon>
        <taxon>Euteleostomi</taxon>
        <taxon>Mammalia</taxon>
        <taxon>Eutheria</taxon>
        <taxon>Laurasiatheria</taxon>
        <taxon>Eulipotyphla</taxon>
        <taxon>Talpidae</taxon>
        <taxon>Galemys</taxon>
    </lineage>
</organism>
<reference evidence="2" key="1">
    <citation type="journal article" date="2021" name="Evol. Appl.">
        <title>The genome of the Pyrenean desman and the effects of bottlenecks and inbreeding on the genomic landscape of an endangered species.</title>
        <authorList>
            <person name="Escoda L."/>
            <person name="Castresana J."/>
        </authorList>
    </citation>
    <scope>NUCLEOTIDE SEQUENCE</scope>
    <source>
        <strain evidence="2">IBE-C5619</strain>
    </source>
</reference>
<evidence type="ECO:0000313" key="3">
    <source>
        <dbReference type="Proteomes" id="UP000700334"/>
    </source>
</evidence>
<protein>
    <submittedName>
        <fullName evidence="2">Receptor activity-modifying protein 1</fullName>
    </submittedName>
</protein>
<evidence type="ECO:0000313" key="2">
    <source>
        <dbReference type="EMBL" id="KAG8508250.1"/>
    </source>
</evidence>
<name>A0A8J6DHQ7_GALPY</name>
<comment type="caution">
    <text evidence="2">The sequence shown here is derived from an EMBL/GenBank/DDBJ whole genome shotgun (WGS) entry which is preliminary data.</text>
</comment>
<sequence>MAGRAGRGAAGHDSLPLSAQPLMGSACQDDQYGALLQEFCLAPFREEMETIGETLWCDWGETIAVPAGQESGWAPRGVAGSSEAGADGPAQRLLETGVVPLPRRVSMAFSISLQLCRAPWPVRPPPALWTSGGAAPRHPMARDRCQGCCERRGCERWGGGAVSGAVSAGGGCVGGWSVGAVSAGCCERPQALRLCLETRCCGLLGWPPETPLHLRAHLPARTARVVAPGQKQPW</sequence>
<dbReference type="Gene3D" id="1.10.150.510">
    <property type="entry name" value="Receptor activity modifying family"/>
    <property type="match status" value="1"/>
</dbReference>
<feature type="region of interest" description="Disordered" evidence="1">
    <location>
        <begin position="70"/>
        <end position="89"/>
    </location>
</feature>
<dbReference type="EMBL" id="JAGFMF010012051">
    <property type="protein sequence ID" value="KAG8508250.1"/>
    <property type="molecule type" value="Genomic_DNA"/>
</dbReference>
<dbReference type="Proteomes" id="UP000700334">
    <property type="component" value="Unassembled WGS sequence"/>
</dbReference>
<dbReference type="OrthoDB" id="10007519at2759"/>
<evidence type="ECO:0000256" key="1">
    <source>
        <dbReference type="SAM" id="MobiDB-lite"/>
    </source>
</evidence>
<dbReference type="PROSITE" id="PS51257">
    <property type="entry name" value="PROKAR_LIPOPROTEIN"/>
    <property type="match status" value="1"/>
</dbReference>
<dbReference type="AlphaFoldDB" id="A0A8J6DHQ7"/>
<keyword evidence="2" id="KW-0675">Receptor</keyword>
<accession>A0A8J6DHQ7</accession>
<proteinExistence type="predicted"/>